<dbReference type="AlphaFoldDB" id="A0A022S0Z5"/>
<protein>
    <recommendedName>
        <fullName evidence="1">F-box/LRR-repeat protein 15/At3g58940/PEG3-like LRR domain-containing protein</fullName>
    </recommendedName>
</protein>
<dbReference type="Proteomes" id="UP000030748">
    <property type="component" value="Unassembled WGS sequence"/>
</dbReference>
<dbReference type="SUPFAM" id="SSF81383">
    <property type="entry name" value="F-box domain"/>
    <property type="match status" value="1"/>
</dbReference>
<proteinExistence type="predicted"/>
<evidence type="ECO:0000313" key="3">
    <source>
        <dbReference type="Proteomes" id="UP000030748"/>
    </source>
</evidence>
<gene>
    <name evidence="2" type="ORF">MIMGU_mgv1a025917mg</name>
</gene>
<dbReference type="Pfam" id="PF24758">
    <property type="entry name" value="LRR_At5g56370"/>
    <property type="match status" value="1"/>
</dbReference>
<dbReference type="PANTHER" id="PTHR31293:SF12">
    <property type="entry name" value="RNI-LIKE SUPERFAMILY PROTEIN"/>
    <property type="match status" value="1"/>
</dbReference>
<feature type="domain" description="F-box/LRR-repeat protein 15/At3g58940/PEG3-like LRR" evidence="1">
    <location>
        <begin position="44"/>
        <end position="152"/>
    </location>
</feature>
<evidence type="ECO:0000313" key="2">
    <source>
        <dbReference type="EMBL" id="EYU44915.1"/>
    </source>
</evidence>
<dbReference type="SUPFAM" id="SSF52047">
    <property type="entry name" value="RNI-like"/>
    <property type="match status" value="1"/>
</dbReference>
<organism evidence="2 3">
    <name type="scientific">Erythranthe guttata</name>
    <name type="common">Yellow monkey flower</name>
    <name type="synonym">Mimulus guttatus</name>
    <dbReference type="NCBI Taxonomy" id="4155"/>
    <lineage>
        <taxon>Eukaryota</taxon>
        <taxon>Viridiplantae</taxon>
        <taxon>Streptophyta</taxon>
        <taxon>Embryophyta</taxon>
        <taxon>Tracheophyta</taxon>
        <taxon>Spermatophyta</taxon>
        <taxon>Magnoliopsida</taxon>
        <taxon>eudicotyledons</taxon>
        <taxon>Gunneridae</taxon>
        <taxon>Pentapetalae</taxon>
        <taxon>asterids</taxon>
        <taxon>lamiids</taxon>
        <taxon>Lamiales</taxon>
        <taxon>Phrymaceae</taxon>
        <taxon>Erythranthe</taxon>
    </lineage>
</organism>
<dbReference type="Gene3D" id="3.80.10.10">
    <property type="entry name" value="Ribonuclease Inhibitor"/>
    <property type="match status" value="1"/>
</dbReference>
<dbReference type="EMBL" id="KI630206">
    <property type="protein sequence ID" value="EYU44915.1"/>
    <property type="molecule type" value="Genomic_DNA"/>
</dbReference>
<dbReference type="PANTHER" id="PTHR31293">
    <property type="entry name" value="RNI-LIKE SUPERFAMILY PROTEIN"/>
    <property type="match status" value="1"/>
</dbReference>
<dbReference type="InterPro" id="IPR055294">
    <property type="entry name" value="FBL60-like"/>
</dbReference>
<reference evidence="2 3" key="1">
    <citation type="journal article" date="2013" name="Proc. Natl. Acad. Sci. U.S.A.">
        <title>Fine-scale variation in meiotic recombination in Mimulus inferred from population shotgun sequencing.</title>
        <authorList>
            <person name="Hellsten U."/>
            <person name="Wright K.M."/>
            <person name="Jenkins J."/>
            <person name="Shu S."/>
            <person name="Yuan Y."/>
            <person name="Wessler S.R."/>
            <person name="Schmutz J."/>
            <person name="Willis J.H."/>
            <person name="Rokhsar D.S."/>
        </authorList>
    </citation>
    <scope>NUCLEOTIDE SEQUENCE [LARGE SCALE GENOMIC DNA]</scope>
    <source>
        <strain evidence="3">cv. DUN x IM62</strain>
    </source>
</reference>
<feature type="non-terminal residue" evidence="2">
    <location>
        <position position="241"/>
    </location>
</feature>
<dbReference type="InterPro" id="IPR055411">
    <property type="entry name" value="LRR_FXL15/At3g58940/PEG3-like"/>
</dbReference>
<accession>A0A022S0Z5</accession>
<dbReference type="InterPro" id="IPR036047">
    <property type="entry name" value="F-box-like_dom_sf"/>
</dbReference>
<evidence type="ECO:0000259" key="1">
    <source>
        <dbReference type="Pfam" id="PF24758"/>
    </source>
</evidence>
<dbReference type="STRING" id="4155.A0A022S0Z5"/>
<sequence>MEITNQYTRRRRNLSPDRLTDLPDAVLCHILSFLPTKFSVRTSILVDRNVQSLDFYCRPYDTALLRRIFTCKTLVDLRLDSCGVVPNIGGGVVCLPRLKKLCLINVHYEGDESLPHLLSGCPVLEELEIYLFIHSCHCKISSPTIKRLVINLRFDGKAFKYLENKNNRVEINTPALVYLRLVDCAVQYLKCGALTVLTEANIDIRNNRHPEDYVLYSRSVVEFIDKLHNVSCLKLNLSRCV</sequence>
<keyword evidence="3" id="KW-1185">Reference proteome</keyword>
<dbReference type="InterPro" id="IPR032675">
    <property type="entry name" value="LRR_dom_sf"/>
</dbReference>
<name>A0A022S0Z5_ERYGU</name>